<evidence type="ECO:0000256" key="2">
    <source>
        <dbReference type="ARBA" id="ARBA00023043"/>
    </source>
</evidence>
<dbReference type="Proteomes" id="UP001165122">
    <property type="component" value="Unassembled WGS sequence"/>
</dbReference>
<organism evidence="5 6">
    <name type="scientific">Triparma laevis f. longispina</name>
    <dbReference type="NCBI Taxonomy" id="1714387"/>
    <lineage>
        <taxon>Eukaryota</taxon>
        <taxon>Sar</taxon>
        <taxon>Stramenopiles</taxon>
        <taxon>Ochrophyta</taxon>
        <taxon>Bolidophyceae</taxon>
        <taxon>Parmales</taxon>
        <taxon>Triparmaceae</taxon>
        <taxon>Triparma</taxon>
    </lineage>
</organism>
<dbReference type="InterPro" id="IPR002110">
    <property type="entry name" value="Ankyrin_rpt"/>
</dbReference>
<dbReference type="PANTHER" id="PTHR24198:SF165">
    <property type="entry name" value="ANKYRIN REPEAT-CONTAINING PROTEIN-RELATED"/>
    <property type="match status" value="1"/>
</dbReference>
<dbReference type="Gene3D" id="1.25.40.20">
    <property type="entry name" value="Ankyrin repeat-containing domain"/>
    <property type="match status" value="1"/>
</dbReference>
<evidence type="ECO:0000256" key="4">
    <source>
        <dbReference type="SAM" id="MobiDB-lite"/>
    </source>
</evidence>
<keyword evidence="2 3" id="KW-0040">ANK repeat</keyword>
<protein>
    <submittedName>
        <fullName evidence="5">Uncharacterized protein</fullName>
    </submittedName>
</protein>
<reference evidence="6" key="1">
    <citation type="journal article" date="2023" name="Commun. Biol.">
        <title>Genome analysis of Parmales, the sister group of diatoms, reveals the evolutionary specialization of diatoms from phago-mixotrophs to photoautotrophs.</title>
        <authorList>
            <person name="Ban H."/>
            <person name="Sato S."/>
            <person name="Yoshikawa S."/>
            <person name="Yamada K."/>
            <person name="Nakamura Y."/>
            <person name="Ichinomiya M."/>
            <person name="Sato N."/>
            <person name="Blanc-Mathieu R."/>
            <person name="Endo H."/>
            <person name="Kuwata A."/>
            <person name="Ogata H."/>
        </authorList>
    </citation>
    <scope>NUCLEOTIDE SEQUENCE [LARGE SCALE GENOMIC DNA]</scope>
    <source>
        <strain evidence="6">NIES 3700</strain>
    </source>
</reference>
<keyword evidence="6" id="KW-1185">Reference proteome</keyword>
<evidence type="ECO:0000256" key="3">
    <source>
        <dbReference type="PROSITE-ProRule" id="PRU00023"/>
    </source>
</evidence>
<name>A0A9W7FKN8_9STRA</name>
<dbReference type="AlphaFoldDB" id="A0A9W7FKN8"/>
<evidence type="ECO:0000313" key="6">
    <source>
        <dbReference type="Proteomes" id="UP001165122"/>
    </source>
</evidence>
<keyword evidence="1" id="KW-0677">Repeat</keyword>
<dbReference type="SMART" id="SM00248">
    <property type="entry name" value="ANK"/>
    <property type="match status" value="3"/>
</dbReference>
<dbReference type="EMBL" id="BRXW01000211">
    <property type="protein sequence ID" value="GMI14334.1"/>
    <property type="molecule type" value="Genomic_DNA"/>
</dbReference>
<dbReference type="PROSITE" id="PS50088">
    <property type="entry name" value="ANK_REPEAT"/>
    <property type="match status" value="1"/>
</dbReference>
<proteinExistence type="predicted"/>
<dbReference type="PANTHER" id="PTHR24198">
    <property type="entry name" value="ANKYRIN REPEAT AND PROTEIN KINASE DOMAIN-CONTAINING PROTEIN"/>
    <property type="match status" value="1"/>
</dbReference>
<feature type="region of interest" description="Disordered" evidence="4">
    <location>
        <begin position="236"/>
        <end position="266"/>
    </location>
</feature>
<evidence type="ECO:0000313" key="5">
    <source>
        <dbReference type="EMBL" id="GMI14334.1"/>
    </source>
</evidence>
<sequence>MAPCTWVGPIEEAEMHKEQCATALQISFRDAFKEGRSLEVMQLLLAKKVDINRLMKGDIVVHNALRFALQHNKLSVFKTLLLDSNIDVNKAPVGKVDPLYLVASKREGAHFALPLLMKGNVDIASAISDLSYHGCAKGIKVLLAAKTNIVVNKVPCTNSCTQAFFAARNGHIEVVKLLFANGAITNSADLADLAAKLETVSLPTWPETKSLFEAKVAELQRRGGVSAQVAQLWAARVSQSPESEETEENESSHRSKRTRPNNNGGI</sequence>
<feature type="repeat" description="ANK" evidence="3">
    <location>
        <begin position="158"/>
        <end position="190"/>
    </location>
</feature>
<gene>
    <name evidence="5" type="ORF">TrLO_g2479</name>
</gene>
<evidence type="ECO:0000256" key="1">
    <source>
        <dbReference type="ARBA" id="ARBA00022737"/>
    </source>
</evidence>
<comment type="caution">
    <text evidence="5">The sequence shown here is derived from an EMBL/GenBank/DDBJ whole genome shotgun (WGS) entry which is preliminary data.</text>
</comment>
<dbReference type="InterPro" id="IPR036770">
    <property type="entry name" value="Ankyrin_rpt-contain_sf"/>
</dbReference>
<accession>A0A9W7FKN8</accession>
<dbReference type="SUPFAM" id="SSF48403">
    <property type="entry name" value="Ankyrin repeat"/>
    <property type="match status" value="1"/>
</dbReference>